<dbReference type="GeneID" id="6994665"/>
<dbReference type="InterPro" id="IPR042201">
    <property type="entry name" value="FH2_Formin_sf"/>
</dbReference>
<dbReference type="OMA" id="KTRINTC"/>
<dbReference type="OrthoDB" id="344021at2759"/>
<evidence type="ECO:0000313" key="2">
    <source>
        <dbReference type="Proteomes" id="UP000001460"/>
    </source>
</evidence>
<proteinExistence type="predicted"/>
<dbReference type="Gene3D" id="1.20.58.2220">
    <property type="entry name" value="Formin, FH2 domain"/>
    <property type="match status" value="1"/>
</dbReference>
<sequence>MNDLDVNNITKDKVVWTIDTFKNCDLKSYYLQNKNFIDEVTTTLDPKDQSIEKFQEIVVLLTRLVESDDFRIGDVDIRYQKNIMELIEFVHYTLIIENESIMNNLIILQDGINSLCENKSLPILLSILIDCIHTYNKMIKRQSGSLDLLLDISLWSIKLMDTIYATNGGNITLLDYTIQRIYDQYPSILSVFDEIEYIDKIIMNCDIEEIYRKILRIEFGFNQRYEIFLNNGSNYFNKEIIQKYTENAKQIIYLLKQEFTSLNREVYYLSKYLGLKTSVDENQKDHEVNNYSKYSKENSNFTEVLSNIDIEEIKEILQIFDLLYWLKTRINTCLGNAVSGEKNSTSTLKHQDTCDTCYYNECFN</sequence>
<evidence type="ECO:0000313" key="1">
    <source>
        <dbReference type="EMBL" id="EEA05241.1"/>
    </source>
</evidence>
<protein>
    <submittedName>
        <fullName evidence="1">Uncharacterized protein</fullName>
    </submittedName>
</protein>
<organism evidence="1 2">
    <name type="scientific">Cryptosporidium muris (strain RN66)</name>
    <dbReference type="NCBI Taxonomy" id="441375"/>
    <lineage>
        <taxon>Eukaryota</taxon>
        <taxon>Sar</taxon>
        <taxon>Alveolata</taxon>
        <taxon>Apicomplexa</taxon>
        <taxon>Conoidasida</taxon>
        <taxon>Coccidia</taxon>
        <taxon>Eucoccidiorida</taxon>
        <taxon>Eimeriorina</taxon>
        <taxon>Cryptosporidiidae</taxon>
        <taxon>Cryptosporidium</taxon>
    </lineage>
</organism>
<dbReference type="VEuPathDB" id="CryptoDB:CMU_043150"/>
<name>B6AAK0_CRYMR</name>
<reference evidence="1" key="1">
    <citation type="submission" date="2008-06" db="EMBL/GenBank/DDBJ databases">
        <authorList>
            <person name="Lorenzi H."/>
            <person name="Inman J."/>
            <person name="Miller J."/>
            <person name="Schobel S."/>
            <person name="Amedeo P."/>
            <person name="Caler E.V."/>
            <person name="da Silva J."/>
        </authorList>
    </citation>
    <scope>NUCLEOTIDE SEQUENCE [LARGE SCALE GENOMIC DNA]</scope>
    <source>
        <strain evidence="1">RN66</strain>
    </source>
</reference>
<gene>
    <name evidence="1" type="ORF">CMU_043150</name>
</gene>
<keyword evidence="2" id="KW-1185">Reference proteome</keyword>
<dbReference type="Proteomes" id="UP000001460">
    <property type="component" value="Unassembled WGS sequence"/>
</dbReference>
<dbReference type="AlphaFoldDB" id="B6AAK0"/>
<dbReference type="EMBL" id="DS989726">
    <property type="protein sequence ID" value="EEA05241.1"/>
    <property type="molecule type" value="Genomic_DNA"/>
</dbReference>
<dbReference type="SUPFAM" id="SSF101447">
    <property type="entry name" value="Formin homology 2 domain (FH2 domain)"/>
    <property type="match status" value="1"/>
</dbReference>
<accession>B6AAK0</accession>
<dbReference type="RefSeq" id="XP_002139590.1">
    <property type="nucleotide sequence ID" value="XM_002139554.1"/>
</dbReference>